<feature type="chain" id="PRO_5045754220" evidence="1">
    <location>
        <begin position="27"/>
        <end position="166"/>
    </location>
</feature>
<name>A0ABR7XYA5_9SPHI</name>
<feature type="signal peptide" evidence="1">
    <location>
        <begin position="1"/>
        <end position="26"/>
    </location>
</feature>
<sequence>MIRRKKFIIQILIISLPYSIPLPATAQRSVSIPLARLSVTSPFGPRVHPVTGRPNNHNGVDLAARSDPVFSVLDGIVIETGNHPNLGKYVRTLHGDVEIIYGHLSRLLVSTGATVTVGQPIGITGATGRVTGEHLHFSVKFNGRYLDPLKFLRRLKEQSNKPLNIE</sequence>
<gene>
    <name evidence="3" type="ORF">H8B17_00430</name>
</gene>
<dbReference type="PANTHER" id="PTHR21666">
    <property type="entry name" value="PEPTIDASE-RELATED"/>
    <property type="match status" value="1"/>
</dbReference>
<dbReference type="SUPFAM" id="SSF51261">
    <property type="entry name" value="Duplicated hybrid motif"/>
    <property type="match status" value="1"/>
</dbReference>
<proteinExistence type="predicted"/>
<evidence type="ECO:0000313" key="4">
    <source>
        <dbReference type="Proteomes" id="UP000606494"/>
    </source>
</evidence>
<organism evidence="3 4">
    <name type="scientific">Sphingobacterium arenae</name>
    <dbReference type="NCBI Taxonomy" id="1280598"/>
    <lineage>
        <taxon>Bacteria</taxon>
        <taxon>Pseudomonadati</taxon>
        <taxon>Bacteroidota</taxon>
        <taxon>Sphingobacteriia</taxon>
        <taxon>Sphingobacteriales</taxon>
        <taxon>Sphingobacteriaceae</taxon>
        <taxon>Sphingobacterium</taxon>
    </lineage>
</organism>
<dbReference type="EMBL" id="JACNYK010000001">
    <property type="protein sequence ID" value="MBD1424031.1"/>
    <property type="molecule type" value="Genomic_DNA"/>
</dbReference>
<evidence type="ECO:0000313" key="3">
    <source>
        <dbReference type="EMBL" id="MBD1424031.1"/>
    </source>
</evidence>
<dbReference type="PANTHER" id="PTHR21666:SF270">
    <property type="entry name" value="MUREIN HYDROLASE ACTIVATOR ENVC"/>
    <property type="match status" value="1"/>
</dbReference>
<dbReference type="InterPro" id="IPR016047">
    <property type="entry name" value="M23ase_b-sheet_dom"/>
</dbReference>
<evidence type="ECO:0000259" key="2">
    <source>
        <dbReference type="Pfam" id="PF01551"/>
    </source>
</evidence>
<comment type="caution">
    <text evidence="3">The sequence shown here is derived from an EMBL/GenBank/DDBJ whole genome shotgun (WGS) entry which is preliminary data.</text>
</comment>
<keyword evidence="4" id="KW-1185">Reference proteome</keyword>
<dbReference type="RefSeq" id="WP_190307217.1">
    <property type="nucleotide sequence ID" value="NZ_JACNYK010000001.1"/>
</dbReference>
<evidence type="ECO:0000256" key="1">
    <source>
        <dbReference type="SAM" id="SignalP"/>
    </source>
</evidence>
<dbReference type="InterPro" id="IPR011055">
    <property type="entry name" value="Dup_hybrid_motif"/>
</dbReference>
<protein>
    <submittedName>
        <fullName evidence="3">M23 family metallopeptidase</fullName>
    </submittedName>
</protein>
<keyword evidence="1" id="KW-0732">Signal</keyword>
<dbReference type="Pfam" id="PF01551">
    <property type="entry name" value="Peptidase_M23"/>
    <property type="match status" value="1"/>
</dbReference>
<dbReference type="CDD" id="cd12797">
    <property type="entry name" value="M23_peptidase"/>
    <property type="match status" value="1"/>
</dbReference>
<accession>A0ABR7XYA5</accession>
<dbReference type="InterPro" id="IPR050570">
    <property type="entry name" value="Cell_wall_metabolism_enzyme"/>
</dbReference>
<feature type="domain" description="M23ase beta-sheet core" evidence="2">
    <location>
        <begin position="56"/>
        <end position="148"/>
    </location>
</feature>
<dbReference type="Gene3D" id="2.70.70.10">
    <property type="entry name" value="Glucose Permease (Domain IIA)"/>
    <property type="match status" value="1"/>
</dbReference>
<dbReference type="Proteomes" id="UP000606494">
    <property type="component" value="Unassembled WGS sequence"/>
</dbReference>
<reference evidence="3 4" key="1">
    <citation type="submission" date="2020-08" db="EMBL/GenBank/DDBJ databases">
        <title>Sphingobacterium sp. DN00404 isolated from aquaculture water.</title>
        <authorList>
            <person name="Zhang M."/>
        </authorList>
    </citation>
    <scope>NUCLEOTIDE SEQUENCE [LARGE SCALE GENOMIC DNA]</scope>
    <source>
        <strain evidence="3 4">KCTC 32294</strain>
    </source>
</reference>